<organism evidence="2 3">
    <name type="scientific">Sarcophilus harrisii</name>
    <name type="common">Tasmanian devil</name>
    <name type="synonym">Sarcophilus laniarius</name>
    <dbReference type="NCBI Taxonomy" id="9305"/>
    <lineage>
        <taxon>Eukaryota</taxon>
        <taxon>Metazoa</taxon>
        <taxon>Chordata</taxon>
        <taxon>Craniata</taxon>
        <taxon>Vertebrata</taxon>
        <taxon>Euteleostomi</taxon>
        <taxon>Mammalia</taxon>
        <taxon>Metatheria</taxon>
        <taxon>Dasyuromorphia</taxon>
        <taxon>Dasyuridae</taxon>
        <taxon>Sarcophilus</taxon>
    </lineage>
</organism>
<dbReference type="CDD" id="cd22106">
    <property type="entry name" value="F-box_FBXO36"/>
    <property type="match status" value="1"/>
</dbReference>
<gene>
    <name evidence="2" type="primary">FBXO36</name>
</gene>
<dbReference type="FunCoup" id="A0A7N4PJM0">
    <property type="interactions" value="148"/>
</dbReference>
<feature type="domain" description="F-box" evidence="1">
    <location>
        <begin position="148"/>
        <end position="194"/>
    </location>
</feature>
<dbReference type="InterPro" id="IPR036047">
    <property type="entry name" value="F-box-like_dom_sf"/>
</dbReference>
<reference evidence="2" key="2">
    <citation type="submission" date="2025-08" db="UniProtKB">
        <authorList>
            <consortium name="Ensembl"/>
        </authorList>
    </citation>
    <scope>IDENTIFICATION</scope>
</reference>
<name>A0A7N4PJM0_SARHA</name>
<dbReference type="PROSITE" id="PS50181">
    <property type="entry name" value="FBOX"/>
    <property type="match status" value="1"/>
</dbReference>
<evidence type="ECO:0000259" key="1">
    <source>
        <dbReference type="PROSITE" id="PS50181"/>
    </source>
</evidence>
<dbReference type="GeneTree" id="ENSGT00390000001015"/>
<accession>A0A7N4PJM0</accession>
<evidence type="ECO:0000313" key="2">
    <source>
        <dbReference type="Ensembl" id="ENSSHAP00000039481.1"/>
    </source>
</evidence>
<reference evidence="2 3" key="1">
    <citation type="journal article" date="2011" name="Proc. Natl. Acad. Sci. U.S.A.">
        <title>Genetic diversity and population structure of the endangered marsupial Sarcophilus harrisii (Tasmanian devil).</title>
        <authorList>
            <person name="Miller W."/>
            <person name="Hayes V.M."/>
            <person name="Ratan A."/>
            <person name="Petersen D.C."/>
            <person name="Wittekindt N.E."/>
            <person name="Miller J."/>
            <person name="Walenz B."/>
            <person name="Knight J."/>
            <person name="Qi J."/>
            <person name="Zhao F."/>
            <person name="Wang Q."/>
            <person name="Bedoya-Reina O.C."/>
            <person name="Katiyar N."/>
            <person name="Tomsho L.P."/>
            <person name="Kasson L.M."/>
            <person name="Hardie R.A."/>
            <person name="Woodbridge P."/>
            <person name="Tindall E.A."/>
            <person name="Bertelsen M.F."/>
            <person name="Dixon D."/>
            <person name="Pyecroft S."/>
            <person name="Helgen K.M."/>
            <person name="Lesk A.M."/>
            <person name="Pringle T.H."/>
            <person name="Patterson N."/>
            <person name="Zhang Y."/>
            <person name="Kreiss A."/>
            <person name="Woods G.M."/>
            <person name="Jones M.E."/>
            <person name="Schuster S.C."/>
        </authorList>
    </citation>
    <scope>NUCLEOTIDE SEQUENCE [LARGE SCALE GENOMIC DNA]</scope>
</reference>
<reference evidence="2" key="3">
    <citation type="submission" date="2025-09" db="UniProtKB">
        <authorList>
            <consortium name="Ensembl"/>
        </authorList>
    </citation>
    <scope>IDENTIFICATION</scope>
</reference>
<proteinExistence type="predicted"/>
<sequence>MWFGPGPLEDKGMPRARKIGSPLALKLESDLPGLWPHDPNPSPAPSWLPRRRRWRPKMASLLPETLFEAGGQGPAPSKDYYQLQITRSQVSLRWWRISLRNDYRLNKPGVTKEGYEDFLDDVNLHVQIALVFGSKVLQYVINLCKGKYDFLERLSDPLLLRIISYLDLEDIARLSQTSHRFQKLCTSDKLWEQIVALTCDTVTQDMKSLAKDIGWRQLYFTNKLQLQRQIRKRRQKHDGDDKQEMAVEI</sequence>
<dbReference type="Proteomes" id="UP000007648">
    <property type="component" value="Unassembled WGS sequence"/>
</dbReference>
<dbReference type="Pfam" id="PF12937">
    <property type="entry name" value="F-box-like"/>
    <property type="match status" value="1"/>
</dbReference>
<dbReference type="InParanoid" id="A0A7N4PJM0"/>
<dbReference type="SMART" id="SM00256">
    <property type="entry name" value="FBOX"/>
    <property type="match status" value="1"/>
</dbReference>
<dbReference type="AlphaFoldDB" id="A0A7N4PJM0"/>
<dbReference type="SUPFAM" id="SSF81383">
    <property type="entry name" value="F-box domain"/>
    <property type="match status" value="1"/>
</dbReference>
<dbReference type="Ensembl" id="ENSSHAT00000049808.1">
    <property type="protein sequence ID" value="ENSSHAP00000039481.1"/>
    <property type="gene ID" value="ENSSHAG00000031805.1"/>
</dbReference>
<protein>
    <submittedName>
        <fullName evidence="2">F-box protein 36</fullName>
    </submittedName>
</protein>
<dbReference type="Gene3D" id="1.20.1280.50">
    <property type="match status" value="1"/>
</dbReference>
<keyword evidence="3" id="KW-1185">Reference proteome</keyword>
<evidence type="ECO:0000313" key="3">
    <source>
        <dbReference type="Proteomes" id="UP000007648"/>
    </source>
</evidence>
<dbReference type="InterPro" id="IPR001810">
    <property type="entry name" value="F-box_dom"/>
</dbReference>